<dbReference type="Pfam" id="PF19290">
    <property type="entry name" value="PmbA_TldD_2nd"/>
    <property type="match status" value="1"/>
</dbReference>
<dbReference type="SUPFAM" id="SSF111283">
    <property type="entry name" value="Putative modulator of DNA gyrase, PmbA/TldD"/>
    <property type="match status" value="1"/>
</dbReference>
<proteinExistence type="inferred from homology"/>
<dbReference type="PANTHER" id="PTHR30624">
    <property type="entry name" value="UNCHARACTERIZED PROTEIN TLDD AND PMBA"/>
    <property type="match status" value="1"/>
</dbReference>
<accession>A0A532V0W7</accession>
<dbReference type="GO" id="GO:0005829">
    <property type="term" value="C:cytosol"/>
    <property type="evidence" value="ECO:0007669"/>
    <property type="project" value="TreeGrafter"/>
</dbReference>
<dbReference type="GO" id="GO:0008237">
    <property type="term" value="F:metallopeptidase activity"/>
    <property type="evidence" value="ECO:0007669"/>
    <property type="project" value="UniProtKB-KW"/>
</dbReference>
<name>A0A532V0W7_UNCL8</name>
<feature type="domain" description="Metalloprotease TldD/E C-terminal" evidence="6">
    <location>
        <begin position="247"/>
        <end position="477"/>
    </location>
</feature>
<gene>
    <name evidence="8" type="ORF">CEE37_07755</name>
</gene>
<dbReference type="NCBIfam" id="NF008006">
    <property type="entry name" value="PRK10735.1"/>
    <property type="match status" value="1"/>
</dbReference>
<dbReference type="InterPro" id="IPR045569">
    <property type="entry name" value="Metalloprtase-TldD/E_C"/>
</dbReference>
<organism evidence="8 9">
    <name type="scientific">candidate division LCP-89 bacterium B3_LCP</name>
    <dbReference type="NCBI Taxonomy" id="2012998"/>
    <lineage>
        <taxon>Bacteria</taxon>
        <taxon>Pseudomonadati</taxon>
        <taxon>Bacteria division LCP-89</taxon>
    </lineage>
</organism>
<keyword evidence="3" id="KW-0378">Hydrolase</keyword>
<dbReference type="InterPro" id="IPR035068">
    <property type="entry name" value="TldD/PmbA_N"/>
</dbReference>
<dbReference type="PIRSF" id="PIRSF004919">
    <property type="entry name" value="TldD"/>
    <property type="match status" value="1"/>
</dbReference>
<dbReference type="InterPro" id="IPR002510">
    <property type="entry name" value="Metalloprtase-TldD/E_N"/>
</dbReference>
<dbReference type="Gene3D" id="3.30.2290.10">
    <property type="entry name" value="PmbA/TldD superfamily"/>
    <property type="match status" value="1"/>
</dbReference>
<keyword evidence="4 8" id="KW-0482">Metalloprotease</keyword>
<dbReference type="InterPro" id="IPR045570">
    <property type="entry name" value="Metalloprtase-TldD/E_cen_dom"/>
</dbReference>
<dbReference type="InterPro" id="IPR025502">
    <property type="entry name" value="TldD"/>
</dbReference>
<evidence type="ECO:0000259" key="5">
    <source>
        <dbReference type="Pfam" id="PF01523"/>
    </source>
</evidence>
<feature type="domain" description="Metalloprotease TldD/E central" evidence="7">
    <location>
        <begin position="128"/>
        <end position="236"/>
    </location>
</feature>
<feature type="domain" description="Metalloprotease TldD/E N-terminal" evidence="5">
    <location>
        <begin position="39"/>
        <end position="102"/>
    </location>
</feature>
<evidence type="ECO:0000259" key="7">
    <source>
        <dbReference type="Pfam" id="PF19290"/>
    </source>
</evidence>
<dbReference type="Pfam" id="PF19289">
    <property type="entry name" value="PmbA_TldD_3rd"/>
    <property type="match status" value="1"/>
</dbReference>
<dbReference type="Pfam" id="PF01523">
    <property type="entry name" value="PmbA_TldD_1st"/>
    <property type="match status" value="1"/>
</dbReference>
<dbReference type="GO" id="GO:0006508">
    <property type="term" value="P:proteolysis"/>
    <property type="evidence" value="ECO:0007669"/>
    <property type="project" value="UniProtKB-KW"/>
</dbReference>
<sequence>MQSKDALAKAVASSEAQLDKKTISKLLEIALSQGGEFSEVYIQYTINSSLQLEEERIRQANYGIVQGVGIRVLNGAQTGYGYSDDFSFDSLESAAKVAAFIANQPDSAKHPAKIVPRNYANVNPIGIYPDQVAVKQKTDLLYRANDVARSNDKRIIQVDASFADSVSMFTIANSEGLYTTDERVLFRMNVSVIAEENDRRERGYHGGGGRLGFNHFETLTPEILANEAVRQATVLLDAVDAPAGPNEVVLGNGWAGILLHEAIGHGLEADFNRKKTSLYTGRIGEKVASELCTVIDEGNIPNRRGSLTVDDEGTPTRKNVLIEDGILRSYMVDRLNGKLMNMELTGSGRRQSFKHYPMPRMTNTYMMPGESTPEEIISSVEKGFYAKSFGGGQVDISNGNFVFNVTEGYLIENGKVTAPVKGATLIGIGPEVLTKVVMVGNDFSLDQGIGNCGKNGQSVPVGVGQPHVKISEITVGGTAVAGASMTG</sequence>
<evidence type="ECO:0000256" key="3">
    <source>
        <dbReference type="ARBA" id="ARBA00022801"/>
    </source>
</evidence>
<dbReference type="EMBL" id="NJBN01000004">
    <property type="protein sequence ID" value="TKJ40863.1"/>
    <property type="molecule type" value="Genomic_DNA"/>
</dbReference>
<reference evidence="8 9" key="1">
    <citation type="submission" date="2017-06" db="EMBL/GenBank/DDBJ databases">
        <title>Novel microbial phyla capable of carbon fixation and sulfur reduction in deep-sea sediments.</title>
        <authorList>
            <person name="Huang J."/>
            <person name="Baker B."/>
            <person name="Wang Y."/>
        </authorList>
    </citation>
    <scope>NUCLEOTIDE SEQUENCE [LARGE SCALE GENOMIC DNA]</scope>
    <source>
        <strain evidence="8">B3_LCP</strain>
    </source>
</reference>
<keyword evidence="2 8" id="KW-0645">Protease</keyword>
<evidence type="ECO:0000313" key="9">
    <source>
        <dbReference type="Proteomes" id="UP000319619"/>
    </source>
</evidence>
<comment type="similarity">
    <text evidence="1">Belongs to the peptidase U62 family.</text>
</comment>
<dbReference type="InterPro" id="IPR036059">
    <property type="entry name" value="TldD/PmbA_sf"/>
</dbReference>
<evidence type="ECO:0000256" key="2">
    <source>
        <dbReference type="ARBA" id="ARBA00022670"/>
    </source>
</evidence>
<dbReference type="Proteomes" id="UP000319619">
    <property type="component" value="Unassembled WGS sequence"/>
</dbReference>
<dbReference type="PANTHER" id="PTHR30624:SF4">
    <property type="entry name" value="METALLOPROTEASE TLDD"/>
    <property type="match status" value="1"/>
</dbReference>
<dbReference type="AlphaFoldDB" id="A0A532V0W7"/>
<evidence type="ECO:0000259" key="6">
    <source>
        <dbReference type="Pfam" id="PF19289"/>
    </source>
</evidence>
<evidence type="ECO:0000256" key="4">
    <source>
        <dbReference type="ARBA" id="ARBA00023049"/>
    </source>
</evidence>
<evidence type="ECO:0000256" key="1">
    <source>
        <dbReference type="ARBA" id="ARBA00005836"/>
    </source>
</evidence>
<evidence type="ECO:0000313" key="8">
    <source>
        <dbReference type="EMBL" id="TKJ40863.1"/>
    </source>
</evidence>
<comment type="caution">
    <text evidence="8">The sequence shown here is derived from an EMBL/GenBank/DDBJ whole genome shotgun (WGS) entry which is preliminary data.</text>
</comment>
<dbReference type="InterPro" id="IPR051463">
    <property type="entry name" value="Peptidase_U62_metallo"/>
</dbReference>
<protein>
    <submittedName>
        <fullName evidence="8">Metalloprotease TldD</fullName>
    </submittedName>
</protein>